<evidence type="ECO:0000256" key="1">
    <source>
        <dbReference type="SAM" id="Coils"/>
    </source>
</evidence>
<comment type="caution">
    <text evidence="3">The sequence shown here is derived from an EMBL/GenBank/DDBJ whole genome shotgun (WGS) entry which is preliminary data.</text>
</comment>
<evidence type="ECO:0000256" key="2">
    <source>
        <dbReference type="SAM" id="MobiDB-lite"/>
    </source>
</evidence>
<proteinExistence type="predicted"/>
<dbReference type="Proteomes" id="UP000215902">
    <property type="component" value="Unassembled WGS sequence"/>
</dbReference>
<evidence type="ECO:0000313" key="3">
    <source>
        <dbReference type="EMBL" id="PAA52831.1"/>
    </source>
</evidence>
<reference evidence="3 5" key="1">
    <citation type="submission" date="2017-06" db="EMBL/GenBank/DDBJ databases">
        <title>A platform for efficient transgenesis in Macrostomum lignano, a flatworm model organism for stem cell research.</title>
        <authorList>
            <person name="Berezikov E."/>
        </authorList>
    </citation>
    <scope>NUCLEOTIDE SEQUENCE [LARGE SCALE GENOMIC DNA]</scope>
    <source>
        <strain evidence="3">DV1</strain>
        <tissue evidence="3">Whole organism</tissue>
    </source>
</reference>
<organism evidence="3 5">
    <name type="scientific">Macrostomum lignano</name>
    <dbReference type="NCBI Taxonomy" id="282301"/>
    <lineage>
        <taxon>Eukaryota</taxon>
        <taxon>Metazoa</taxon>
        <taxon>Spiralia</taxon>
        <taxon>Lophotrochozoa</taxon>
        <taxon>Platyhelminthes</taxon>
        <taxon>Rhabditophora</taxon>
        <taxon>Macrostomorpha</taxon>
        <taxon>Macrostomida</taxon>
        <taxon>Macrostomidae</taxon>
        <taxon>Macrostomum</taxon>
    </lineage>
</organism>
<feature type="region of interest" description="Disordered" evidence="2">
    <location>
        <begin position="1"/>
        <end position="30"/>
    </location>
</feature>
<keyword evidence="1" id="KW-0175">Coiled coil</keyword>
<name>A0A267DU50_9PLAT</name>
<accession>A0A267DU50</accession>
<gene>
    <name evidence="4" type="ORF">BOX15_Mlig004408g1</name>
    <name evidence="3" type="ORF">BOX15_Mlig004408g4</name>
</gene>
<keyword evidence="5" id="KW-1185">Reference proteome</keyword>
<feature type="non-terminal residue" evidence="3">
    <location>
        <position position="1"/>
    </location>
</feature>
<evidence type="ECO:0000313" key="4">
    <source>
        <dbReference type="EMBL" id="PAA68178.1"/>
    </source>
</evidence>
<feature type="coiled-coil region" evidence="1">
    <location>
        <begin position="124"/>
        <end position="158"/>
    </location>
</feature>
<protein>
    <submittedName>
        <fullName evidence="3">Uncharacterized protein</fullName>
    </submittedName>
</protein>
<dbReference type="EMBL" id="NIVC01003177">
    <property type="protein sequence ID" value="PAA52831.1"/>
    <property type="molecule type" value="Genomic_DNA"/>
</dbReference>
<evidence type="ECO:0000313" key="5">
    <source>
        <dbReference type="Proteomes" id="UP000215902"/>
    </source>
</evidence>
<sequence>ASSPKISKLANEAADSDRMETDAETSASPMPVEVAQSDAAAFIGVAPQRLTRRLRDALLREGAVLVDGHLSTKKSASFQRYLESIVDTKIDALDERLICDVLAVSESAELPGFEGVRPHSDEQAVALRRSLSRLEAQAAELRHRRAELRERLRQCAELSNWLRQLRSLALAAPLEDLAKRAAVARDLNRQLIGNTQR</sequence>
<dbReference type="AlphaFoldDB" id="A0A267DU50"/>
<dbReference type="EMBL" id="NIVC01001413">
    <property type="protein sequence ID" value="PAA68178.1"/>
    <property type="molecule type" value="Genomic_DNA"/>
</dbReference>